<keyword evidence="4 6" id="KW-0520">NAD</keyword>
<comment type="catalytic activity">
    <reaction evidence="6">
        <text>a quinone + NADPH + H(+) = a quinol + NADP(+)</text>
        <dbReference type="Rhea" id="RHEA:46164"/>
        <dbReference type="ChEBI" id="CHEBI:15378"/>
        <dbReference type="ChEBI" id="CHEBI:24646"/>
        <dbReference type="ChEBI" id="CHEBI:57783"/>
        <dbReference type="ChEBI" id="CHEBI:58349"/>
        <dbReference type="ChEBI" id="CHEBI:132124"/>
        <dbReference type="EC" id="1.6.5.2"/>
    </reaction>
</comment>
<comment type="catalytic activity">
    <reaction evidence="6">
        <text>a quinone + NADH + H(+) = a quinol + NAD(+)</text>
        <dbReference type="Rhea" id="RHEA:46160"/>
        <dbReference type="ChEBI" id="CHEBI:15378"/>
        <dbReference type="ChEBI" id="CHEBI:24646"/>
        <dbReference type="ChEBI" id="CHEBI:57540"/>
        <dbReference type="ChEBI" id="CHEBI:57945"/>
        <dbReference type="ChEBI" id="CHEBI:132124"/>
        <dbReference type="EC" id="1.6.5.2"/>
    </reaction>
</comment>
<evidence type="ECO:0000313" key="9">
    <source>
        <dbReference type="Proteomes" id="UP001570417"/>
    </source>
</evidence>
<keyword evidence="1 6" id="KW-1003">Cell membrane</keyword>
<dbReference type="RefSeq" id="WP_137375114.1">
    <property type="nucleotide sequence ID" value="NZ_AP025490.1"/>
</dbReference>
<keyword evidence="9" id="KW-1185">Reference proteome</keyword>
<keyword evidence="3 6" id="KW-0560">Oxidoreductase</keyword>
<evidence type="ECO:0000256" key="5">
    <source>
        <dbReference type="ARBA" id="ARBA00023136"/>
    </source>
</evidence>
<feature type="domain" description="Flavodoxin-like fold" evidence="7">
    <location>
        <begin position="13"/>
        <end position="179"/>
    </location>
</feature>
<comment type="caution">
    <text evidence="8">The sequence shown here is derived from an EMBL/GenBank/DDBJ whole genome shotgun (WGS) entry which is preliminary data.</text>
</comment>
<dbReference type="InterPro" id="IPR023947">
    <property type="entry name" value="K_H_efflux_KefG"/>
</dbReference>
<comment type="similarity">
    <text evidence="6">Belongs to the NAD(P)H dehydrogenase (quinone) family. KefG subfamily.</text>
</comment>
<dbReference type="InterPro" id="IPR029039">
    <property type="entry name" value="Flavoprotein-like_sf"/>
</dbReference>
<evidence type="ECO:0000256" key="1">
    <source>
        <dbReference type="ARBA" id="ARBA00022475"/>
    </source>
</evidence>
<dbReference type="EMBL" id="JBFRUW010000004">
    <property type="protein sequence ID" value="MFA0567087.1"/>
    <property type="molecule type" value="Genomic_DNA"/>
</dbReference>
<reference evidence="8 9" key="1">
    <citation type="journal article" date="2024" name="ISME J.">
        <title>Tailless and filamentous prophages are predominant in marine Vibrio.</title>
        <authorList>
            <person name="Steensen K."/>
            <person name="Seneca J."/>
            <person name="Bartlau N."/>
            <person name="Yu X.A."/>
            <person name="Hussain F.A."/>
            <person name="Polz M.F."/>
        </authorList>
    </citation>
    <scope>NUCLEOTIDE SEQUENCE [LARGE SCALE GENOMIC DNA]</scope>
    <source>
        <strain evidence="8 9">10N.222.51.A1</strain>
    </source>
</reference>
<comment type="function">
    <text evidence="6">Regulatory subunit of a potassium efflux system that confers protection against electrophiles. Required for full activity of KefB.</text>
</comment>
<protein>
    <recommendedName>
        <fullName evidence="6">Glutathione-regulated potassium-efflux system ancillary protein KefG</fullName>
    </recommendedName>
    <alternativeName>
        <fullName evidence="6">Putative quinone oxidoreductase KefG</fullName>
        <ecNumber evidence="6">1.6.5.2</ecNumber>
    </alternativeName>
</protein>
<dbReference type="PANTHER" id="PTHR47307">
    <property type="entry name" value="GLUTATHIONE-REGULATED POTASSIUM-EFFLUX SYSTEM ANCILLARY PROTEIN KEFG"/>
    <property type="match status" value="1"/>
</dbReference>
<comment type="subcellular location">
    <subcellularLocation>
        <location evidence="6">Cell inner membrane</location>
        <topology evidence="6">Peripheral membrane protein</topology>
        <orientation evidence="6">Cytoplasmic side</orientation>
    </subcellularLocation>
</comment>
<dbReference type="Proteomes" id="UP001570417">
    <property type="component" value="Unassembled WGS sequence"/>
</dbReference>
<dbReference type="SUPFAM" id="SSF52218">
    <property type="entry name" value="Flavoproteins"/>
    <property type="match status" value="1"/>
</dbReference>
<organism evidence="8 9">
    <name type="scientific">Vibrio gallaecicus</name>
    <dbReference type="NCBI Taxonomy" id="552386"/>
    <lineage>
        <taxon>Bacteria</taxon>
        <taxon>Pseudomonadati</taxon>
        <taxon>Pseudomonadota</taxon>
        <taxon>Gammaproteobacteria</taxon>
        <taxon>Vibrionales</taxon>
        <taxon>Vibrionaceae</taxon>
        <taxon>Vibrio</taxon>
    </lineage>
</organism>
<dbReference type="EC" id="1.6.5.2" evidence="6"/>
<keyword evidence="5 6" id="KW-0472">Membrane</keyword>
<gene>
    <name evidence="6 8" type="primary">kefG</name>
    <name evidence="8" type="ORF">AB4566_02215</name>
</gene>
<dbReference type="NCBIfam" id="NF003430">
    <property type="entry name" value="PRK04930.1"/>
    <property type="match status" value="1"/>
</dbReference>
<evidence type="ECO:0000256" key="4">
    <source>
        <dbReference type="ARBA" id="ARBA00023027"/>
    </source>
</evidence>
<dbReference type="InterPro" id="IPR003680">
    <property type="entry name" value="Flavodoxin_fold"/>
</dbReference>
<evidence type="ECO:0000256" key="6">
    <source>
        <dbReference type="HAMAP-Rule" id="MF_01415"/>
    </source>
</evidence>
<name>A0ABV4N7D3_9VIBR</name>
<sequence>MSNTPLANDSVPKVLIIYAHPEPKSSIANQVMIKKIESLHHVKVHDIYAAYPDFFIDVPFEHELLNQHDVIVFQHPLFMYSCPSLLKEWFDRVLCKGFAFGDETALQGKYWRSVITTGGKEEAFGESGYNKYPLQEILQPFELTALLCKMNWMEPLVLHWARNVSDAERYQHADQYRDWLRNPLVILPEDLTQHSGAQDGSD</sequence>
<evidence type="ECO:0000256" key="2">
    <source>
        <dbReference type="ARBA" id="ARBA00022519"/>
    </source>
</evidence>
<dbReference type="InterPro" id="IPR046980">
    <property type="entry name" value="KefG/KefF"/>
</dbReference>
<evidence type="ECO:0000313" key="8">
    <source>
        <dbReference type="EMBL" id="MFA0567087.1"/>
    </source>
</evidence>
<keyword evidence="2 6" id="KW-0997">Cell inner membrane</keyword>
<dbReference type="HAMAP" id="MF_01415">
    <property type="entry name" value="K_H_efflux_KefG"/>
    <property type="match status" value="1"/>
</dbReference>
<comment type="subunit">
    <text evidence="6">Interacts with KefB.</text>
</comment>
<dbReference type="Gene3D" id="3.40.50.360">
    <property type="match status" value="1"/>
</dbReference>
<evidence type="ECO:0000259" key="7">
    <source>
        <dbReference type="Pfam" id="PF02525"/>
    </source>
</evidence>
<evidence type="ECO:0000256" key="3">
    <source>
        <dbReference type="ARBA" id="ARBA00023002"/>
    </source>
</evidence>
<dbReference type="Pfam" id="PF02525">
    <property type="entry name" value="Flavodoxin_2"/>
    <property type="match status" value="1"/>
</dbReference>
<accession>A0ABV4N7D3</accession>
<proteinExistence type="inferred from homology"/>
<dbReference type="PANTHER" id="PTHR47307:SF1">
    <property type="entry name" value="GLUTATHIONE-REGULATED POTASSIUM-EFFLUX SYSTEM ANCILLARY PROTEIN KEFG"/>
    <property type="match status" value="1"/>
</dbReference>